<reference evidence="3" key="1">
    <citation type="journal article" date="2019" name="Int. J. Syst. Evol. Microbiol.">
        <title>The Global Catalogue of Microorganisms (GCM) 10K type strain sequencing project: providing services to taxonomists for standard genome sequencing and annotation.</title>
        <authorList>
            <consortium name="The Broad Institute Genomics Platform"/>
            <consortium name="The Broad Institute Genome Sequencing Center for Infectious Disease"/>
            <person name="Wu L."/>
            <person name="Ma J."/>
        </authorList>
    </citation>
    <scope>NUCLEOTIDE SEQUENCE [LARGE SCALE GENOMIC DNA]</scope>
    <source>
        <strain evidence="3">KCTC 52606</strain>
    </source>
</reference>
<name>A0ABV7ECW4_9SPHN</name>
<dbReference type="PIRSF" id="PIRSF011386">
    <property type="entry name" value="FixH"/>
    <property type="match status" value="1"/>
</dbReference>
<keyword evidence="1" id="KW-0812">Transmembrane</keyword>
<dbReference type="InterPro" id="IPR018037">
    <property type="entry name" value="FixH_proteobacterial"/>
</dbReference>
<accession>A0ABV7ECW4</accession>
<dbReference type="Pfam" id="PF05751">
    <property type="entry name" value="FixH"/>
    <property type="match status" value="1"/>
</dbReference>
<gene>
    <name evidence="2" type="ORF">ACFODK_02130</name>
</gene>
<organism evidence="2 3">
    <name type="scientific">Alteraurantiacibacter lauratis</name>
    <dbReference type="NCBI Taxonomy" id="2054627"/>
    <lineage>
        <taxon>Bacteria</taxon>
        <taxon>Pseudomonadati</taxon>
        <taxon>Pseudomonadota</taxon>
        <taxon>Alphaproteobacteria</taxon>
        <taxon>Sphingomonadales</taxon>
        <taxon>Erythrobacteraceae</taxon>
        <taxon>Alteraurantiacibacter</taxon>
    </lineage>
</organism>
<dbReference type="InterPro" id="IPR008620">
    <property type="entry name" value="FixH"/>
</dbReference>
<evidence type="ECO:0000313" key="2">
    <source>
        <dbReference type="EMBL" id="MFC3099686.1"/>
    </source>
</evidence>
<feature type="transmembrane region" description="Helical" evidence="1">
    <location>
        <begin position="16"/>
        <end position="35"/>
    </location>
</feature>
<keyword evidence="1" id="KW-1133">Transmembrane helix</keyword>
<proteinExistence type="predicted"/>
<dbReference type="EMBL" id="JBHRSU010000001">
    <property type="protein sequence ID" value="MFC3099686.1"/>
    <property type="molecule type" value="Genomic_DNA"/>
</dbReference>
<keyword evidence="1" id="KW-0472">Membrane</keyword>
<comment type="caution">
    <text evidence="2">The sequence shown here is derived from an EMBL/GenBank/DDBJ whole genome shotgun (WGS) entry which is preliminary data.</text>
</comment>
<dbReference type="Proteomes" id="UP001595378">
    <property type="component" value="Unassembled WGS sequence"/>
</dbReference>
<dbReference type="RefSeq" id="WP_336917079.1">
    <property type="nucleotide sequence ID" value="NZ_JBANRN010000001.1"/>
</dbReference>
<evidence type="ECO:0000313" key="3">
    <source>
        <dbReference type="Proteomes" id="UP001595378"/>
    </source>
</evidence>
<keyword evidence="3" id="KW-1185">Reference proteome</keyword>
<evidence type="ECO:0000256" key="1">
    <source>
        <dbReference type="SAM" id="Phobius"/>
    </source>
</evidence>
<sequence length="157" mass="17417">MTDMRAPISPDRRFTGWHMLAVMVAFFGVIIAVNFTMARIAIGSFGGVVVENSYVASQDFNGWLEQARAQEELGWQVDNTLSADRRVVLRIAGAPETLSITGSARPPLGGHQGEQLTFIRTAPGEYVSTRALENGRWVVRLQIMGDGHVWRSEEEVR</sequence>
<protein>
    <submittedName>
        <fullName evidence="2">FixH family protein</fullName>
    </submittedName>
</protein>